<protein>
    <recommendedName>
        <fullName evidence="4">Conidiation-specific protein 6</fullName>
    </recommendedName>
</protein>
<evidence type="ECO:0000256" key="1">
    <source>
        <dbReference type="SAM" id="MobiDB-lite"/>
    </source>
</evidence>
<dbReference type="RefSeq" id="XP_018067010.1">
    <property type="nucleotide sequence ID" value="XM_018215676.1"/>
</dbReference>
<proteinExistence type="predicted"/>
<dbReference type="EMBL" id="KQ947424">
    <property type="protein sequence ID" value="KUJ12655.1"/>
    <property type="molecule type" value="Genomic_DNA"/>
</dbReference>
<evidence type="ECO:0008006" key="4">
    <source>
        <dbReference type="Google" id="ProtNLM"/>
    </source>
</evidence>
<feature type="compositionally biased region" description="Polar residues" evidence="1">
    <location>
        <begin position="1"/>
        <end position="19"/>
    </location>
</feature>
<reference evidence="2 3" key="1">
    <citation type="submission" date="2015-10" db="EMBL/GenBank/DDBJ databases">
        <title>Full genome of DAOMC 229536 Phialocephala scopiformis, a fungal endophyte of spruce producing the potent anti-insectan compound rugulosin.</title>
        <authorList>
            <consortium name="DOE Joint Genome Institute"/>
            <person name="Walker A.K."/>
            <person name="Frasz S.L."/>
            <person name="Seifert K.A."/>
            <person name="Miller J.D."/>
            <person name="Mondo S.J."/>
            <person name="Labutti K."/>
            <person name="Lipzen A."/>
            <person name="Dockter R."/>
            <person name="Kennedy M."/>
            <person name="Grigoriev I.V."/>
            <person name="Spatafora J.W."/>
        </authorList>
    </citation>
    <scope>NUCLEOTIDE SEQUENCE [LARGE SCALE GENOMIC DNA]</scope>
    <source>
        <strain evidence="2 3">CBS 120377</strain>
    </source>
</reference>
<dbReference type="AlphaFoldDB" id="A0A194WXJ4"/>
<evidence type="ECO:0000313" key="3">
    <source>
        <dbReference type="Proteomes" id="UP000070700"/>
    </source>
</evidence>
<accession>A0A194WXJ4</accession>
<feature type="region of interest" description="Disordered" evidence="1">
    <location>
        <begin position="1"/>
        <end position="25"/>
    </location>
</feature>
<dbReference type="InterPro" id="IPR018824">
    <property type="entry name" value="Conidiation-specific_6"/>
</dbReference>
<dbReference type="OrthoDB" id="5419162at2759"/>
<evidence type="ECO:0000313" key="2">
    <source>
        <dbReference type="EMBL" id="KUJ12655.1"/>
    </source>
</evidence>
<organism evidence="2 3">
    <name type="scientific">Mollisia scopiformis</name>
    <name type="common">Conifer needle endophyte fungus</name>
    <name type="synonym">Phialocephala scopiformis</name>
    <dbReference type="NCBI Taxonomy" id="149040"/>
    <lineage>
        <taxon>Eukaryota</taxon>
        <taxon>Fungi</taxon>
        <taxon>Dikarya</taxon>
        <taxon>Ascomycota</taxon>
        <taxon>Pezizomycotina</taxon>
        <taxon>Leotiomycetes</taxon>
        <taxon>Helotiales</taxon>
        <taxon>Mollisiaceae</taxon>
        <taxon>Mollisia</taxon>
    </lineage>
</organism>
<dbReference type="Proteomes" id="UP000070700">
    <property type="component" value="Unassembled WGS sequence"/>
</dbReference>
<feature type="compositionally biased region" description="Basic and acidic residues" evidence="1">
    <location>
        <begin position="63"/>
        <end position="77"/>
    </location>
</feature>
<gene>
    <name evidence="2" type="ORF">LY89DRAFT_688278</name>
</gene>
<dbReference type="GeneID" id="28825402"/>
<name>A0A194WXJ4_MOLSC</name>
<feature type="region of interest" description="Disordered" evidence="1">
    <location>
        <begin position="52"/>
        <end position="77"/>
    </location>
</feature>
<dbReference type="InParanoid" id="A0A194WXJ4"/>
<keyword evidence="3" id="KW-1185">Reference proteome</keyword>
<dbReference type="KEGG" id="psco:LY89DRAFT_688278"/>
<sequence>MADNLRSATQVGQNPTFAETVSKEEKVLGDKAVGGMDNDADHVPNVESGLKAAISNPNTSDAAKAKAEEKLKVLESK</sequence>
<dbReference type="Pfam" id="PF10346">
    <property type="entry name" value="Con-6"/>
    <property type="match status" value="1"/>
</dbReference>